<dbReference type="RefSeq" id="WP_006168718.1">
    <property type="nucleotide sequence ID" value="NZ_AOIN01000086.1"/>
</dbReference>
<feature type="region of interest" description="Disordered" evidence="6">
    <location>
        <begin position="565"/>
        <end position="598"/>
    </location>
</feature>
<keyword evidence="4 7" id="KW-1133">Transmembrane helix</keyword>
<dbReference type="Proteomes" id="UP000011693">
    <property type="component" value="Unassembled WGS sequence"/>
</dbReference>
<feature type="transmembrane region" description="Helical" evidence="7">
    <location>
        <begin position="295"/>
        <end position="316"/>
    </location>
</feature>
<feature type="transmembrane region" description="Helical" evidence="7">
    <location>
        <begin position="371"/>
        <end position="392"/>
    </location>
</feature>
<feature type="domain" description="Na+/H+ antiporter NhaC-like C-terminal" evidence="8">
    <location>
        <begin position="194"/>
        <end position="514"/>
    </location>
</feature>
<feature type="transmembrane region" description="Helical" evidence="7">
    <location>
        <begin position="496"/>
        <end position="513"/>
    </location>
</feature>
<organism evidence="9 10">
    <name type="scientific">Natrialba chahannaoensis JCM 10990</name>
    <dbReference type="NCBI Taxonomy" id="1227492"/>
    <lineage>
        <taxon>Archaea</taxon>
        <taxon>Methanobacteriati</taxon>
        <taxon>Methanobacteriota</taxon>
        <taxon>Stenosarchaea group</taxon>
        <taxon>Halobacteria</taxon>
        <taxon>Halobacteriales</taxon>
        <taxon>Natrialbaceae</taxon>
        <taxon>Natrialba</taxon>
    </lineage>
</organism>
<keyword evidence="10" id="KW-1185">Reference proteome</keyword>
<sequence length="598" mass="64263">MTSGTFGIWSVIPLIVAISLALTTRKASLALFLGVWTGGSIYHYQESTTLLADIFTDLGIPAAEPLSLVLGVFVAGIWGLVQSTDWVVASVGDSIFNMQIVIFCFLLGSAVAMIWRLGGTHAVTTWATERVDTKRKAGLAAWMIGLAMFFDDYANSAIVGTTMKDISDKLQMSREKLSYIVDSTAAPVSTLTLSSWAAFQISMIEAGYSATDLTTAETPSSFMIFLQSIPYNMYSILAMAMVVIIVVSGRDYGEMLTAEHRAATTGKVTRDDAEPMQDVNQELGTPNLEDPRLRVFIVPVLALVVSMVAGVAWSGYSSGAEFYDVIINADYASSLVIASVIMVATTYYYAYRLDLQPIGESVETSIEGFALMIHAVAILVFAWAISEVIVALGTGEYVAGYATAFLSAELLIVVVLLVGSFMAFTGDSWAAMGSLTPIAIPIAWELTGSHTMVAVVVGAVFSGAIFGDHTSPISPSTVLSATFTGADLIDHVRTQIYYAVPVMLVSITLLLVWGYGSPLWGRSTWAAVALLPVGILLLTGIVYVLSRFDARRKGIDPTTAWTVEQTRVSETSTNDPRHIEHEQPLTEGGRVENSPDTD</sequence>
<reference evidence="9 10" key="1">
    <citation type="journal article" date="2014" name="PLoS Genet.">
        <title>Phylogenetically driven sequencing of extremely halophilic archaea reveals strategies for static and dynamic osmo-response.</title>
        <authorList>
            <person name="Becker E.A."/>
            <person name="Seitzer P.M."/>
            <person name="Tritt A."/>
            <person name="Larsen D."/>
            <person name="Krusor M."/>
            <person name="Yao A.I."/>
            <person name="Wu D."/>
            <person name="Madern D."/>
            <person name="Eisen J.A."/>
            <person name="Darling A.E."/>
            <person name="Facciotti M.T."/>
        </authorList>
    </citation>
    <scope>NUCLEOTIDE SEQUENCE [LARGE SCALE GENOMIC DNA]</scope>
    <source>
        <strain evidence="9 10">JCM 10990</strain>
    </source>
</reference>
<evidence type="ECO:0000313" key="9">
    <source>
        <dbReference type="EMBL" id="ELY96125.1"/>
    </source>
</evidence>
<proteinExistence type="predicted"/>
<evidence type="ECO:0000256" key="4">
    <source>
        <dbReference type="ARBA" id="ARBA00022989"/>
    </source>
</evidence>
<dbReference type="PANTHER" id="PTHR43478">
    <property type="entry name" value="NA+/H+ ANTIPORTER-RELATED"/>
    <property type="match status" value="1"/>
</dbReference>
<evidence type="ECO:0000313" key="10">
    <source>
        <dbReference type="Proteomes" id="UP000011693"/>
    </source>
</evidence>
<evidence type="ECO:0000256" key="3">
    <source>
        <dbReference type="ARBA" id="ARBA00022692"/>
    </source>
</evidence>
<feature type="transmembrane region" description="Helical" evidence="7">
    <location>
        <begin position="65"/>
        <end position="88"/>
    </location>
</feature>
<comment type="subcellular location">
    <subcellularLocation>
        <location evidence="1">Cell membrane</location>
        <topology evidence="1">Multi-pass membrane protein</topology>
    </subcellularLocation>
</comment>
<keyword evidence="5 7" id="KW-0472">Membrane</keyword>
<name>M0ABK7_9EURY</name>
<dbReference type="Pfam" id="PF03553">
    <property type="entry name" value="Na_H_antiporter"/>
    <property type="match status" value="1"/>
</dbReference>
<feature type="transmembrane region" description="Helical" evidence="7">
    <location>
        <begin position="229"/>
        <end position="247"/>
    </location>
</feature>
<feature type="transmembrane region" description="Helical" evidence="7">
    <location>
        <begin position="525"/>
        <end position="545"/>
    </location>
</feature>
<feature type="compositionally biased region" description="Basic and acidic residues" evidence="6">
    <location>
        <begin position="575"/>
        <end position="584"/>
    </location>
</feature>
<evidence type="ECO:0000256" key="7">
    <source>
        <dbReference type="SAM" id="Phobius"/>
    </source>
</evidence>
<dbReference type="EMBL" id="AOIN01000086">
    <property type="protein sequence ID" value="ELY96125.1"/>
    <property type="molecule type" value="Genomic_DNA"/>
</dbReference>
<feature type="transmembrane region" description="Helical" evidence="7">
    <location>
        <begin position="6"/>
        <end position="22"/>
    </location>
</feature>
<feature type="transmembrane region" description="Helical" evidence="7">
    <location>
        <begin position="139"/>
        <end position="158"/>
    </location>
</feature>
<dbReference type="PATRIC" id="fig|1227492.4.peg.3213"/>
<dbReference type="OrthoDB" id="76879at2157"/>
<evidence type="ECO:0000256" key="1">
    <source>
        <dbReference type="ARBA" id="ARBA00004651"/>
    </source>
</evidence>
<evidence type="ECO:0000256" key="5">
    <source>
        <dbReference type="ARBA" id="ARBA00023136"/>
    </source>
</evidence>
<dbReference type="PANTHER" id="PTHR43478:SF1">
    <property type="entry name" value="NA+_H+ ANTIPORTER NHAC-LIKE C-TERMINAL DOMAIN-CONTAINING PROTEIN"/>
    <property type="match status" value="1"/>
</dbReference>
<keyword evidence="3 7" id="KW-0812">Transmembrane</keyword>
<dbReference type="STRING" id="1227492.C482_16153"/>
<dbReference type="GO" id="GO:0005886">
    <property type="term" value="C:plasma membrane"/>
    <property type="evidence" value="ECO:0007669"/>
    <property type="project" value="UniProtKB-SubCell"/>
</dbReference>
<evidence type="ECO:0000256" key="2">
    <source>
        <dbReference type="ARBA" id="ARBA00022475"/>
    </source>
</evidence>
<comment type="caution">
    <text evidence="9">The sequence shown here is derived from an EMBL/GenBank/DDBJ whole genome shotgun (WGS) entry which is preliminary data.</text>
</comment>
<feature type="transmembrane region" description="Helical" evidence="7">
    <location>
        <begin position="100"/>
        <end position="119"/>
    </location>
</feature>
<protein>
    <submittedName>
        <fullName evidence="9">Na+/H+ antiporter NhaC-like protein</fullName>
    </submittedName>
</protein>
<feature type="transmembrane region" description="Helical" evidence="7">
    <location>
        <begin position="398"/>
        <end position="424"/>
    </location>
</feature>
<evidence type="ECO:0000259" key="8">
    <source>
        <dbReference type="Pfam" id="PF03553"/>
    </source>
</evidence>
<dbReference type="AlphaFoldDB" id="M0ABK7"/>
<gene>
    <name evidence="9" type="ORF">C482_16153</name>
</gene>
<feature type="compositionally biased region" description="Polar residues" evidence="6">
    <location>
        <begin position="565"/>
        <end position="574"/>
    </location>
</feature>
<feature type="transmembrane region" description="Helical" evidence="7">
    <location>
        <begin position="331"/>
        <end position="350"/>
    </location>
</feature>
<keyword evidence="2" id="KW-1003">Cell membrane</keyword>
<accession>M0ABK7</accession>
<evidence type="ECO:0000256" key="6">
    <source>
        <dbReference type="SAM" id="MobiDB-lite"/>
    </source>
</evidence>
<dbReference type="InterPro" id="IPR018461">
    <property type="entry name" value="Na/H_Antiport_NhaC-like_C"/>
</dbReference>